<dbReference type="Pfam" id="PF13231">
    <property type="entry name" value="PMT_2"/>
    <property type="match status" value="1"/>
</dbReference>
<feature type="transmembrane region" description="Helical" evidence="8">
    <location>
        <begin position="325"/>
        <end position="347"/>
    </location>
</feature>
<evidence type="ECO:0000256" key="4">
    <source>
        <dbReference type="ARBA" id="ARBA00022679"/>
    </source>
</evidence>
<evidence type="ECO:0000259" key="9">
    <source>
        <dbReference type="Pfam" id="PF13231"/>
    </source>
</evidence>
<protein>
    <submittedName>
        <fullName evidence="10">Undecaprenolphosphate-sugar glycosyltransferase</fullName>
    </submittedName>
</protein>
<keyword evidence="6 8" id="KW-1133">Transmembrane helix</keyword>
<evidence type="ECO:0000256" key="6">
    <source>
        <dbReference type="ARBA" id="ARBA00022989"/>
    </source>
</evidence>
<dbReference type="GO" id="GO:0016763">
    <property type="term" value="F:pentosyltransferase activity"/>
    <property type="evidence" value="ECO:0007669"/>
    <property type="project" value="TreeGrafter"/>
</dbReference>
<name>A9I4C0_BORPD</name>
<keyword evidence="7 8" id="KW-0472">Membrane</keyword>
<evidence type="ECO:0000256" key="8">
    <source>
        <dbReference type="SAM" id="Phobius"/>
    </source>
</evidence>
<proteinExistence type="predicted"/>
<feature type="transmembrane region" description="Helical" evidence="8">
    <location>
        <begin position="12"/>
        <end position="32"/>
    </location>
</feature>
<feature type="transmembrane region" description="Helical" evidence="8">
    <location>
        <begin position="213"/>
        <end position="234"/>
    </location>
</feature>
<dbReference type="EMBL" id="AM902716">
    <property type="protein sequence ID" value="CAP40974.1"/>
    <property type="molecule type" value="Genomic_DNA"/>
</dbReference>
<keyword evidence="11" id="KW-1185">Reference proteome</keyword>
<dbReference type="InterPro" id="IPR050297">
    <property type="entry name" value="LipidA_mod_glycosyltrf_83"/>
</dbReference>
<sequence length="539" mass="59277">MNAYRLKQLRAGVPPAGLLLLAAGIWLGWLAWMRPLTLPDEGRYAGVAWEMLRSGSHAVPLLDGMPYFHKPPLYYWMAELCFRLFGLNEWAARMPSWLAAWAALAGLYAFVRRYRDAACATAAVVILATMPFYYGAAQFANTDMLVAGLVTLAVLAGADAVLRAEAGERYRVPSLAAAVAAALAVLAKGLIGLVLPGAALCLWLLYTRRWRGFVVLLWPPALAAFALVAVPWFWLMQQRFPGFFHYFFVYQHFERFAQSGFNNVQPFWFYVPVVVGLALPWSLWGGGALRKVFWTDADAFGLRSLMAIWAGVVLVFFSIPSSKLIGYVLPALPPLAVLLAEVLQQALQRGDPRRTRRMAWGCAAASAAICVVLVGVFAANPRRSAEALGRRIAAEMGPADTLVTLHSYPFDLGFYTGARRPGWVVDDWSDPEIALRDNWRKELYDAGQFGPQVARRVLVPHGGLAARLCAAAPGSRFWVWGGVDDGRRFRILHGMQAPLADAHYRVWRVDVDAAFRQRVCGETPTAGLPGTSARPGPAG</sequence>
<evidence type="ECO:0000256" key="5">
    <source>
        <dbReference type="ARBA" id="ARBA00022692"/>
    </source>
</evidence>
<comment type="subcellular location">
    <subcellularLocation>
        <location evidence="1">Cell membrane</location>
        <topology evidence="1">Multi-pass membrane protein</topology>
    </subcellularLocation>
</comment>
<feature type="transmembrane region" description="Helical" evidence="8">
    <location>
        <begin position="94"/>
        <end position="111"/>
    </location>
</feature>
<evidence type="ECO:0000256" key="2">
    <source>
        <dbReference type="ARBA" id="ARBA00022475"/>
    </source>
</evidence>
<dbReference type="AlphaFoldDB" id="A9I4C0"/>
<feature type="transmembrane region" description="Helical" evidence="8">
    <location>
        <begin position="359"/>
        <end position="379"/>
    </location>
</feature>
<feature type="transmembrane region" description="Helical" evidence="8">
    <location>
        <begin position="175"/>
        <end position="206"/>
    </location>
</feature>
<evidence type="ECO:0000256" key="1">
    <source>
        <dbReference type="ARBA" id="ARBA00004651"/>
    </source>
</evidence>
<dbReference type="InterPro" id="IPR038731">
    <property type="entry name" value="RgtA/B/C-like"/>
</dbReference>
<gene>
    <name evidence="10" type="ordered locus">Bpet0642</name>
</gene>
<keyword evidence="2" id="KW-1003">Cell membrane</keyword>
<feature type="transmembrane region" description="Helical" evidence="8">
    <location>
        <begin position="118"/>
        <end position="136"/>
    </location>
</feature>
<dbReference type="KEGG" id="bpt:Bpet0642"/>
<feature type="transmembrane region" description="Helical" evidence="8">
    <location>
        <begin position="300"/>
        <end position="319"/>
    </location>
</feature>
<evidence type="ECO:0000256" key="7">
    <source>
        <dbReference type="ARBA" id="ARBA00023136"/>
    </source>
</evidence>
<feature type="transmembrane region" description="Helical" evidence="8">
    <location>
        <begin position="267"/>
        <end position="288"/>
    </location>
</feature>
<dbReference type="Proteomes" id="UP000001225">
    <property type="component" value="Chromosome"/>
</dbReference>
<dbReference type="GO" id="GO:0009103">
    <property type="term" value="P:lipopolysaccharide biosynthetic process"/>
    <property type="evidence" value="ECO:0007669"/>
    <property type="project" value="UniProtKB-ARBA"/>
</dbReference>
<dbReference type="eggNOG" id="COG1807">
    <property type="taxonomic scope" value="Bacteria"/>
</dbReference>
<dbReference type="STRING" id="94624.Bpet0642"/>
<feature type="domain" description="Glycosyltransferase RgtA/B/C/D-like" evidence="9">
    <location>
        <begin position="69"/>
        <end position="234"/>
    </location>
</feature>
<reference evidence="10 11" key="1">
    <citation type="journal article" date="2008" name="BMC Genomics">
        <title>The missing link: Bordetella petrii is endowed with both the metabolic versatility of environmental bacteria and virulence traits of pathogenic Bordetellae.</title>
        <authorList>
            <person name="Gross R."/>
            <person name="Guzman C.A."/>
            <person name="Sebaihia M."/>
            <person name="Martins Dos Santos V.A."/>
            <person name="Pieper D.H."/>
            <person name="Koebnik R."/>
            <person name="Lechner M."/>
            <person name="Bartels D."/>
            <person name="Buhrmester J."/>
            <person name="Choudhuri J.V."/>
            <person name="Ebensen T."/>
            <person name="Gaigalat L."/>
            <person name="Herrmann S."/>
            <person name="Khachane A.N."/>
            <person name="Larisch C."/>
            <person name="Link S."/>
            <person name="Linke B."/>
            <person name="Meyer F."/>
            <person name="Mormann S."/>
            <person name="Nakunst D."/>
            <person name="Rueckert C."/>
            <person name="Schneiker-Bekel S."/>
            <person name="Schulze K."/>
            <person name="Vorhoelter F.J."/>
            <person name="Yevsa T."/>
            <person name="Engle J.T."/>
            <person name="Goldman W.E."/>
            <person name="Puehler A."/>
            <person name="Goebel U.B."/>
            <person name="Goesmann A."/>
            <person name="Bloecker H."/>
            <person name="Kaiser O."/>
            <person name="Martinez-Arias R."/>
        </authorList>
    </citation>
    <scope>NUCLEOTIDE SEQUENCE [LARGE SCALE GENOMIC DNA]</scope>
    <source>
        <strain evidence="11">ATCC BAA-461 / DSM 12804 / CCUG 43448 / CIP 107267 / Se-1111R</strain>
    </source>
</reference>
<dbReference type="GO" id="GO:0005886">
    <property type="term" value="C:plasma membrane"/>
    <property type="evidence" value="ECO:0007669"/>
    <property type="project" value="UniProtKB-SubCell"/>
</dbReference>
<keyword evidence="5 8" id="KW-0812">Transmembrane</keyword>
<accession>A9I4C0</accession>
<evidence type="ECO:0000313" key="10">
    <source>
        <dbReference type="EMBL" id="CAP40974.1"/>
    </source>
</evidence>
<dbReference type="PANTHER" id="PTHR33908">
    <property type="entry name" value="MANNOSYLTRANSFERASE YKCB-RELATED"/>
    <property type="match status" value="1"/>
</dbReference>
<keyword evidence="4" id="KW-0808">Transferase</keyword>
<dbReference type="GO" id="GO:0010041">
    <property type="term" value="P:response to iron(III) ion"/>
    <property type="evidence" value="ECO:0007669"/>
    <property type="project" value="TreeGrafter"/>
</dbReference>
<evidence type="ECO:0000313" key="11">
    <source>
        <dbReference type="Proteomes" id="UP000001225"/>
    </source>
</evidence>
<dbReference type="PANTHER" id="PTHR33908:SF3">
    <property type="entry name" value="UNDECAPRENYL PHOSPHATE-ALPHA-4-AMINO-4-DEOXY-L-ARABINOSE ARABINOSYL TRANSFERASE"/>
    <property type="match status" value="1"/>
</dbReference>
<keyword evidence="3" id="KW-0328">Glycosyltransferase</keyword>
<evidence type="ECO:0000256" key="3">
    <source>
        <dbReference type="ARBA" id="ARBA00022676"/>
    </source>
</evidence>
<organism evidence="10 11">
    <name type="scientific">Bordetella petrii (strain ATCC BAA-461 / DSM 12804 / CCUG 43448 / CIP 107267 / Se-1111R)</name>
    <dbReference type="NCBI Taxonomy" id="340100"/>
    <lineage>
        <taxon>Bacteria</taxon>
        <taxon>Pseudomonadati</taxon>
        <taxon>Pseudomonadota</taxon>
        <taxon>Betaproteobacteria</taxon>
        <taxon>Burkholderiales</taxon>
        <taxon>Alcaligenaceae</taxon>
        <taxon>Bordetella</taxon>
    </lineage>
</organism>